<gene>
    <name evidence="2" type="ORF">H0235_006092</name>
</gene>
<feature type="compositionally biased region" description="Acidic residues" evidence="1">
    <location>
        <begin position="57"/>
        <end position="75"/>
    </location>
</feature>
<dbReference type="AlphaFoldDB" id="A0A834P5X1"/>
<evidence type="ECO:0000313" key="2">
    <source>
        <dbReference type="EMBL" id="KAF7429694.1"/>
    </source>
</evidence>
<organism evidence="2 3">
    <name type="scientific">Vespula pensylvanica</name>
    <name type="common">Western yellow jacket</name>
    <name type="synonym">Wasp</name>
    <dbReference type="NCBI Taxonomy" id="30213"/>
    <lineage>
        <taxon>Eukaryota</taxon>
        <taxon>Metazoa</taxon>
        <taxon>Ecdysozoa</taxon>
        <taxon>Arthropoda</taxon>
        <taxon>Hexapoda</taxon>
        <taxon>Insecta</taxon>
        <taxon>Pterygota</taxon>
        <taxon>Neoptera</taxon>
        <taxon>Endopterygota</taxon>
        <taxon>Hymenoptera</taxon>
        <taxon>Apocrita</taxon>
        <taxon>Aculeata</taxon>
        <taxon>Vespoidea</taxon>
        <taxon>Vespidae</taxon>
        <taxon>Vespinae</taxon>
        <taxon>Vespula</taxon>
    </lineage>
</organism>
<proteinExistence type="predicted"/>
<feature type="region of interest" description="Disordered" evidence="1">
    <location>
        <begin position="34"/>
        <end position="85"/>
    </location>
</feature>
<reference evidence="2" key="1">
    <citation type="journal article" date="2020" name="G3 (Bethesda)">
        <title>High-Quality Assemblies for Three Invasive Social Wasps from the &lt;i&gt;Vespula&lt;/i&gt; Genus.</title>
        <authorList>
            <person name="Harrop T.W.R."/>
            <person name="Guhlin J."/>
            <person name="McLaughlin G.M."/>
            <person name="Permina E."/>
            <person name="Stockwell P."/>
            <person name="Gilligan J."/>
            <person name="Le Lec M.F."/>
            <person name="Gruber M.A.M."/>
            <person name="Quinn O."/>
            <person name="Lovegrove M."/>
            <person name="Duncan E.J."/>
            <person name="Remnant E.J."/>
            <person name="Van Eeckhoven J."/>
            <person name="Graham B."/>
            <person name="Knapp R.A."/>
            <person name="Langford K.W."/>
            <person name="Kronenberg Z."/>
            <person name="Press M.O."/>
            <person name="Eacker S.M."/>
            <person name="Wilson-Rankin E.E."/>
            <person name="Purcell J."/>
            <person name="Lester P.J."/>
            <person name="Dearden P.K."/>
        </authorList>
    </citation>
    <scope>NUCLEOTIDE SEQUENCE</scope>
    <source>
        <strain evidence="2">Volc-1</strain>
    </source>
</reference>
<comment type="caution">
    <text evidence="2">The sequence shown here is derived from an EMBL/GenBank/DDBJ whole genome shotgun (WGS) entry which is preliminary data.</text>
</comment>
<sequence length="195" mass="22089">MIRKIQAREFLNPSVTVKVRPLIFDRTHIKVTCGGYATPKTSPLPNQRRQQRQNNANDDDDDDDDDDDEKDDDDAAGAAGAADRANGYARTRLRAFRDPRSAESLQSKSTSECARKHRKINDLRDTSLTFLSYSCDHLEDENSIDRANSSEGLIFIRGKVVRRILDSFNDICPLLERLRGEKCLGNWIKLCGVMD</sequence>
<protein>
    <submittedName>
        <fullName evidence="2">Uncharacterized protein</fullName>
    </submittedName>
</protein>
<dbReference type="Proteomes" id="UP000600918">
    <property type="component" value="Unassembled WGS sequence"/>
</dbReference>
<dbReference type="EMBL" id="JACSDY010000004">
    <property type="protein sequence ID" value="KAF7429694.1"/>
    <property type="molecule type" value="Genomic_DNA"/>
</dbReference>
<name>A0A834P5X1_VESPE</name>
<keyword evidence="3" id="KW-1185">Reference proteome</keyword>
<accession>A0A834P5X1</accession>
<feature type="compositionally biased region" description="Low complexity" evidence="1">
    <location>
        <begin position="76"/>
        <end position="85"/>
    </location>
</feature>
<evidence type="ECO:0000256" key="1">
    <source>
        <dbReference type="SAM" id="MobiDB-lite"/>
    </source>
</evidence>
<evidence type="ECO:0000313" key="3">
    <source>
        <dbReference type="Proteomes" id="UP000600918"/>
    </source>
</evidence>